<accession>A0A1W4X9E2</accession>
<dbReference type="InParanoid" id="A0A1W4X9E2"/>
<feature type="domain" description="BLOC-1-related complex subunit 6 C-terminal helix" evidence="2">
    <location>
        <begin position="174"/>
        <end position="272"/>
    </location>
</feature>
<feature type="compositionally biased region" description="Pro residues" evidence="1">
    <location>
        <begin position="11"/>
        <end position="28"/>
    </location>
</feature>
<dbReference type="GO" id="GO:0032418">
    <property type="term" value="P:lysosome localization"/>
    <property type="evidence" value="ECO:0007669"/>
    <property type="project" value="TreeGrafter"/>
</dbReference>
<dbReference type="PANTHER" id="PTHR13440">
    <property type="entry name" value="BLOC-1 RELATED COMPLEX SUBUNIT 6"/>
    <property type="match status" value="1"/>
</dbReference>
<feature type="region of interest" description="Disordered" evidence="1">
    <location>
        <begin position="1"/>
        <end position="48"/>
    </location>
</feature>
<organism evidence="3 4">
    <name type="scientific">Agrilus planipennis</name>
    <name type="common">Emerald ash borer</name>
    <name type="synonym">Agrilus marcopoli</name>
    <dbReference type="NCBI Taxonomy" id="224129"/>
    <lineage>
        <taxon>Eukaryota</taxon>
        <taxon>Metazoa</taxon>
        <taxon>Ecdysozoa</taxon>
        <taxon>Arthropoda</taxon>
        <taxon>Hexapoda</taxon>
        <taxon>Insecta</taxon>
        <taxon>Pterygota</taxon>
        <taxon>Neoptera</taxon>
        <taxon>Endopterygota</taxon>
        <taxon>Coleoptera</taxon>
        <taxon>Polyphaga</taxon>
        <taxon>Elateriformia</taxon>
        <taxon>Buprestoidea</taxon>
        <taxon>Buprestidae</taxon>
        <taxon>Agrilinae</taxon>
        <taxon>Agrilus</taxon>
    </lineage>
</organism>
<dbReference type="InterPro" id="IPR019314">
    <property type="entry name" value="BORCS6"/>
</dbReference>
<name>A0A1W4X9E2_AGRPL</name>
<proteinExistence type="predicted"/>
<evidence type="ECO:0000313" key="3">
    <source>
        <dbReference type="Proteomes" id="UP000192223"/>
    </source>
</evidence>
<dbReference type="GeneID" id="108739859"/>
<dbReference type="STRING" id="224129.A0A1W4X9E2"/>
<reference evidence="4" key="1">
    <citation type="submission" date="2025-08" db="UniProtKB">
        <authorList>
            <consortium name="RefSeq"/>
        </authorList>
    </citation>
    <scope>IDENTIFICATION</scope>
    <source>
        <tissue evidence="4">Entire body</tissue>
    </source>
</reference>
<dbReference type="RefSeq" id="XP_018329447.1">
    <property type="nucleotide sequence ID" value="XM_018473945.2"/>
</dbReference>
<dbReference type="Pfam" id="PF10157">
    <property type="entry name" value="BORCS6"/>
    <property type="match status" value="1"/>
</dbReference>
<dbReference type="InterPro" id="IPR046465">
    <property type="entry name" value="BORCS6_C"/>
</dbReference>
<dbReference type="OrthoDB" id="21270at2759"/>
<sequence>MDSTEDSPVSPKGPPSQPPPSLPPPLPERPPKKHGSVTSPKSPEDYKADNEMIELDEETSQQMTTSYSEISFKSGMSPETEVSLSLTMDSIPSADHILQRPISLAYDTNNIGKPLLPLNSEGTVHVEGNMTHFVTEDLEYKIKISSPVSKFSGNSKSGTPSYTQKGLLMTSVSSLDPNILNDLEFEAQKIATSVDTLTENLCGILHSISSITADNVDIYKDAVSKMSDAMDANIKSMYTVMAKTEELSHSMKSVQHLASRIKEMRRLIDLFESL</sequence>
<dbReference type="FunCoup" id="A0A1W4X9E2">
    <property type="interactions" value="8"/>
</dbReference>
<dbReference type="CTD" id="54785"/>
<evidence type="ECO:0000313" key="4">
    <source>
        <dbReference type="RefSeq" id="XP_018329447.1"/>
    </source>
</evidence>
<evidence type="ECO:0000259" key="2">
    <source>
        <dbReference type="Pfam" id="PF10157"/>
    </source>
</evidence>
<gene>
    <name evidence="4" type="primary">LOC108739859</name>
</gene>
<keyword evidence="3" id="KW-1185">Reference proteome</keyword>
<evidence type="ECO:0000256" key="1">
    <source>
        <dbReference type="SAM" id="MobiDB-lite"/>
    </source>
</evidence>
<dbReference type="GO" id="GO:0099078">
    <property type="term" value="C:BORC complex"/>
    <property type="evidence" value="ECO:0007669"/>
    <property type="project" value="TreeGrafter"/>
</dbReference>
<dbReference type="KEGG" id="apln:108739859"/>
<dbReference type="PANTHER" id="PTHR13440:SF7">
    <property type="entry name" value="BLOC-1 RELATED COMPLEX SUBUNIT 6"/>
    <property type="match status" value="1"/>
</dbReference>
<dbReference type="Proteomes" id="UP000192223">
    <property type="component" value="Unplaced"/>
</dbReference>
<dbReference type="AlphaFoldDB" id="A0A1W4X9E2"/>
<protein>
    <submittedName>
        <fullName evidence="4">BLOC-1-related complex subunit 6 isoform X1</fullName>
    </submittedName>
</protein>